<comment type="caution">
    <text evidence="2">The sequence shown here is derived from an EMBL/GenBank/DDBJ whole genome shotgun (WGS) entry which is preliminary data.</text>
</comment>
<accession>A0ABU6PSM4</accession>
<name>A0ABU6PSM4_9BACL</name>
<evidence type="ECO:0008006" key="4">
    <source>
        <dbReference type="Google" id="ProtNLM"/>
    </source>
</evidence>
<protein>
    <recommendedName>
        <fullName evidence="4">DUF3955 domain-containing protein</fullName>
    </recommendedName>
</protein>
<evidence type="ECO:0000313" key="2">
    <source>
        <dbReference type="EMBL" id="MED5017367.1"/>
    </source>
</evidence>
<evidence type="ECO:0000256" key="1">
    <source>
        <dbReference type="SAM" id="Phobius"/>
    </source>
</evidence>
<keyword evidence="1" id="KW-0472">Membrane</keyword>
<dbReference type="Proteomes" id="UP001343257">
    <property type="component" value="Unassembled WGS sequence"/>
</dbReference>
<feature type="transmembrane region" description="Helical" evidence="1">
    <location>
        <begin position="7"/>
        <end position="24"/>
    </location>
</feature>
<evidence type="ECO:0000313" key="3">
    <source>
        <dbReference type="Proteomes" id="UP001343257"/>
    </source>
</evidence>
<reference evidence="2 3" key="1">
    <citation type="submission" date="2023-03" db="EMBL/GenBank/DDBJ databases">
        <title>Bacillus Genome Sequencing.</title>
        <authorList>
            <person name="Dunlap C."/>
        </authorList>
    </citation>
    <scope>NUCLEOTIDE SEQUENCE [LARGE SCALE GENOMIC DNA]</scope>
    <source>
        <strain evidence="2 3">NRS-52</strain>
    </source>
</reference>
<dbReference type="EMBL" id="JARTLD010000023">
    <property type="protein sequence ID" value="MED5017367.1"/>
    <property type="molecule type" value="Genomic_DNA"/>
</dbReference>
<keyword evidence="3" id="KW-1185">Reference proteome</keyword>
<dbReference type="RefSeq" id="WP_328277012.1">
    <property type="nucleotide sequence ID" value="NZ_JARTLD010000023.1"/>
</dbReference>
<keyword evidence="1" id="KW-1133">Transmembrane helix</keyword>
<sequence>MLKRGIVTVIISLFIIGLASYRLWSLDQPKVGPVGDGEVPAFAYTSMYFGIIAGICFFVIGVLRIIFELRNKR</sequence>
<keyword evidence="1" id="KW-0812">Transmembrane</keyword>
<feature type="transmembrane region" description="Helical" evidence="1">
    <location>
        <begin position="44"/>
        <end position="67"/>
    </location>
</feature>
<proteinExistence type="predicted"/>
<organism evidence="2 3">
    <name type="scientific">Paenibacillus chibensis</name>
    <dbReference type="NCBI Taxonomy" id="59846"/>
    <lineage>
        <taxon>Bacteria</taxon>
        <taxon>Bacillati</taxon>
        <taxon>Bacillota</taxon>
        <taxon>Bacilli</taxon>
        <taxon>Bacillales</taxon>
        <taxon>Paenibacillaceae</taxon>
        <taxon>Paenibacillus</taxon>
    </lineage>
</organism>
<gene>
    <name evidence="2" type="ORF">P9847_08600</name>
</gene>